<keyword evidence="2" id="KW-1185">Reference proteome</keyword>
<name>A0ABD1Q636_9LAMI</name>
<dbReference type="Proteomes" id="UP001604336">
    <property type="component" value="Unassembled WGS sequence"/>
</dbReference>
<accession>A0ABD1Q636</accession>
<dbReference type="AlphaFoldDB" id="A0ABD1Q636"/>
<comment type="caution">
    <text evidence="1">The sequence shown here is derived from an EMBL/GenBank/DDBJ whole genome shotgun (WGS) entry which is preliminary data.</text>
</comment>
<protein>
    <submittedName>
        <fullName evidence="1">Uncharacterized protein</fullName>
    </submittedName>
</protein>
<organism evidence="1 2">
    <name type="scientific">Abeliophyllum distichum</name>
    <dbReference type="NCBI Taxonomy" id="126358"/>
    <lineage>
        <taxon>Eukaryota</taxon>
        <taxon>Viridiplantae</taxon>
        <taxon>Streptophyta</taxon>
        <taxon>Embryophyta</taxon>
        <taxon>Tracheophyta</taxon>
        <taxon>Spermatophyta</taxon>
        <taxon>Magnoliopsida</taxon>
        <taxon>eudicotyledons</taxon>
        <taxon>Gunneridae</taxon>
        <taxon>Pentapetalae</taxon>
        <taxon>asterids</taxon>
        <taxon>lamiids</taxon>
        <taxon>Lamiales</taxon>
        <taxon>Oleaceae</taxon>
        <taxon>Forsythieae</taxon>
        <taxon>Abeliophyllum</taxon>
    </lineage>
</organism>
<evidence type="ECO:0000313" key="1">
    <source>
        <dbReference type="EMBL" id="KAL2470216.1"/>
    </source>
</evidence>
<proteinExistence type="predicted"/>
<sequence>MVQANVFPDYSFNGIVTNEEIQPDVRITVWWAWRLDQWILKLENGEFELMESINLTDSFLNLLSLLKDPTDDHMHLDPISSTEVPDHPGNPPNYDPCSIEVTNHPGWTKKLLFCLQFVGYLLPNNLK</sequence>
<dbReference type="EMBL" id="JBFOLK010000012">
    <property type="protein sequence ID" value="KAL2470216.1"/>
    <property type="molecule type" value="Genomic_DNA"/>
</dbReference>
<gene>
    <name evidence="1" type="ORF">Adt_38352</name>
</gene>
<evidence type="ECO:0000313" key="2">
    <source>
        <dbReference type="Proteomes" id="UP001604336"/>
    </source>
</evidence>
<reference evidence="2" key="1">
    <citation type="submission" date="2024-07" db="EMBL/GenBank/DDBJ databases">
        <title>Two chromosome-level genome assemblies of Korean endemic species Abeliophyllum distichum and Forsythia ovata (Oleaceae).</title>
        <authorList>
            <person name="Jang H."/>
        </authorList>
    </citation>
    <scope>NUCLEOTIDE SEQUENCE [LARGE SCALE GENOMIC DNA]</scope>
</reference>